<keyword evidence="3" id="KW-0547">Nucleotide-binding</keyword>
<dbReference type="PANTHER" id="PTHR21340">
    <property type="entry name" value="DIADENOSINE 5,5-P1,P4-TETRAPHOSPHATE PYROPHOSPHOHYDROLASE MUTT"/>
    <property type="match status" value="1"/>
</dbReference>
<dbReference type="PRINTS" id="PR01405">
    <property type="entry name" value="TETRPHPHTASE"/>
</dbReference>
<organism evidence="7 8">
    <name type="scientific">Tegillarca granosa</name>
    <name type="common">Malaysian cockle</name>
    <name type="synonym">Anadara granosa</name>
    <dbReference type="NCBI Taxonomy" id="220873"/>
    <lineage>
        <taxon>Eukaryota</taxon>
        <taxon>Metazoa</taxon>
        <taxon>Spiralia</taxon>
        <taxon>Lophotrochozoa</taxon>
        <taxon>Mollusca</taxon>
        <taxon>Bivalvia</taxon>
        <taxon>Autobranchia</taxon>
        <taxon>Pteriomorphia</taxon>
        <taxon>Arcoida</taxon>
        <taxon>Arcoidea</taxon>
        <taxon>Arcidae</taxon>
        <taxon>Tegillarca</taxon>
    </lineage>
</organism>
<dbReference type="InterPro" id="IPR000086">
    <property type="entry name" value="NUDIX_hydrolase_dom"/>
</dbReference>
<sequence>MASGKVVVAAGFVIFRRIEAEIQYLLLQTSYGEHHWTPPKVTCMTWLHFVSPGHVDPGESEFETALRETEEESGLTADKLKIYKDFEKILHYEVRGKPKKFLQVTLSHEHIKYEWLKLGDALKYVMKYPDFQEVLNDADKYIHKQIPVGDHKS</sequence>
<dbReference type="InterPro" id="IPR003565">
    <property type="entry name" value="Tetra_PHTase"/>
</dbReference>
<dbReference type="EMBL" id="JARBDR010000903">
    <property type="protein sequence ID" value="KAJ8303846.1"/>
    <property type="molecule type" value="Genomic_DNA"/>
</dbReference>
<dbReference type="InterPro" id="IPR051325">
    <property type="entry name" value="Nudix_hydrolase_domain"/>
</dbReference>
<evidence type="ECO:0000256" key="2">
    <source>
        <dbReference type="ARBA" id="ARBA00018911"/>
    </source>
</evidence>
<dbReference type="PROSITE" id="PS00893">
    <property type="entry name" value="NUDIX_BOX"/>
    <property type="match status" value="1"/>
</dbReference>
<keyword evidence="4" id="KW-0378">Hydrolase</keyword>
<proteinExistence type="inferred from homology"/>
<evidence type="ECO:0000259" key="6">
    <source>
        <dbReference type="PROSITE" id="PS51462"/>
    </source>
</evidence>
<dbReference type="PROSITE" id="PS51462">
    <property type="entry name" value="NUDIX"/>
    <property type="match status" value="1"/>
</dbReference>
<evidence type="ECO:0000256" key="3">
    <source>
        <dbReference type="ARBA" id="ARBA00022741"/>
    </source>
</evidence>
<dbReference type="PANTHER" id="PTHR21340:SF0">
    <property type="entry name" value="BIS(5'-NUCLEOSYL)-TETRAPHOSPHATASE [ASYMMETRICAL]"/>
    <property type="match status" value="1"/>
</dbReference>
<dbReference type="SUPFAM" id="SSF55811">
    <property type="entry name" value="Nudix"/>
    <property type="match status" value="1"/>
</dbReference>
<evidence type="ECO:0000313" key="8">
    <source>
        <dbReference type="Proteomes" id="UP001217089"/>
    </source>
</evidence>
<dbReference type="CDD" id="cd03428">
    <property type="entry name" value="NUDIX_Ap4A_Nudt2"/>
    <property type="match status" value="1"/>
</dbReference>
<evidence type="ECO:0000256" key="5">
    <source>
        <dbReference type="ARBA" id="ARBA00032644"/>
    </source>
</evidence>
<evidence type="ECO:0000256" key="1">
    <source>
        <dbReference type="ARBA" id="ARBA00005582"/>
    </source>
</evidence>
<dbReference type="Proteomes" id="UP001217089">
    <property type="component" value="Unassembled WGS sequence"/>
</dbReference>
<evidence type="ECO:0000313" key="7">
    <source>
        <dbReference type="EMBL" id="KAJ8303846.1"/>
    </source>
</evidence>
<accession>A0ABQ9EES7</accession>
<comment type="similarity">
    <text evidence="1">Belongs to the Nudix hydrolase family.</text>
</comment>
<keyword evidence="8" id="KW-1185">Reference proteome</keyword>
<gene>
    <name evidence="7" type="ORF">KUTeg_017429</name>
</gene>
<name>A0ABQ9EES7_TEGGR</name>
<evidence type="ECO:0000256" key="4">
    <source>
        <dbReference type="ARBA" id="ARBA00022801"/>
    </source>
</evidence>
<comment type="caution">
    <text evidence="7">The sequence shown here is derived from an EMBL/GenBank/DDBJ whole genome shotgun (WGS) entry which is preliminary data.</text>
</comment>
<reference evidence="7 8" key="1">
    <citation type="submission" date="2022-12" db="EMBL/GenBank/DDBJ databases">
        <title>Chromosome-level genome of Tegillarca granosa.</title>
        <authorList>
            <person name="Kim J."/>
        </authorList>
    </citation>
    <scope>NUCLEOTIDE SEQUENCE [LARGE SCALE GENOMIC DNA]</scope>
    <source>
        <strain evidence="7">Teg-2019</strain>
        <tissue evidence="7">Adductor muscle</tissue>
    </source>
</reference>
<feature type="domain" description="Nudix hydrolase" evidence="6">
    <location>
        <begin position="5"/>
        <end position="139"/>
    </location>
</feature>
<protein>
    <recommendedName>
        <fullName evidence="2">Bis(5'-nucleosyl)-tetraphosphatase [asymmetrical]</fullName>
    </recommendedName>
    <alternativeName>
        <fullName evidence="5">Diadenosine 5',5'''-P1,P4-tetraphosphate asymmetrical hydrolase</fullName>
    </alternativeName>
</protein>
<dbReference type="InterPro" id="IPR015797">
    <property type="entry name" value="NUDIX_hydrolase-like_dom_sf"/>
</dbReference>
<dbReference type="Gene3D" id="3.90.79.10">
    <property type="entry name" value="Nucleoside Triphosphate Pyrophosphohydrolase"/>
    <property type="match status" value="1"/>
</dbReference>
<dbReference type="Pfam" id="PF00293">
    <property type="entry name" value="NUDIX"/>
    <property type="match status" value="1"/>
</dbReference>
<dbReference type="InterPro" id="IPR020084">
    <property type="entry name" value="NUDIX_hydrolase_CS"/>
</dbReference>